<protein>
    <submittedName>
        <fullName evidence="2">NERD domain-containing protein</fullName>
    </submittedName>
</protein>
<accession>A0A1I7WAD0</accession>
<dbReference type="Proteomes" id="UP000095283">
    <property type="component" value="Unplaced"/>
</dbReference>
<keyword evidence="1" id="KW-1185">Reference proteome</keyword>
<organism evidence="1 2">
    <name type="scientific">Heterorhabditis bacteriophora</name>
    <name type="common">Entomopathogenic nematode worm</name>
    <dbReference type="NCBI Taxonomy" id="37862"/>
    <lineage>
        <taxon>Eukaryota</taxon>
        <taxon>Metazoa</taxon>
        <taxon>Ecdysozoa</taxon>
        <taxon>Nematoda</taxon>
        <taxon>Chromadorea</taxon>
        <taxon>Rhabditida</taxon>
        <taxon>Rhabditina</taxon>
        <taxon>Rhabditomorpha</taxon>
        <taxon>Strongyloidea</taxon>
        <taxon>Heterorhabditidae</taxon>
        <taxon>Heterorhabditis</taxon>
    </lineage>
</organism>
<name>A0A1I7WAD0_HETBA</name>
<reference evidence="2" key="1">
    <citation type="submission" date="2016-11" db="UniProtKB">
        <authorList>
            <consortium name="WormBaseParasite"/>
        </authorList>
    </citation>
    <scope>IDENTIFICATION</scope>
</reference>
<dbReference type="AlphaFoldDB" id="A0A1I7WAD0"/>
<proteinExistence type="predicted"/>
<sequence length="26" mass="3126">MIYHLVYFLVFLSFDQILAVKEILPL</sequence>
<evidence type="ECO:0000313" key="2">
    <source>
        <dbReference type="WBParaSite" id="Hba_01619"/>
    </source>
</evidence>
<evidence type="ECO:0000313" key="1">
    <source>
        <dbReference type="Proteomes" id="UP000095283"/>
    </source>
</evidence>
<dbReference type="WBParaSite" id="Hba_01619">
    <property type="protein sequence ID" value="Hba_01619"/>
    <property type="gene ID" value="Hba_01619"/>
</dbReference>